<evidence type="ECO:0000256" key="4">
    <source>
        <dbReference type="ARBA" id="ARBA00022630"/>
    </source>
</evidence>
<evidence type="ECO:0000256" key="2">
    <source>
        <dbReference type="ARBA" id="ARBA00010989"/>
    </source>
</evidence>
<keyword evidence="10" id="KW-1185">Reference proteome</keyword>
<sequence length="388" mass="43037">MGSEVFDVIVIGAGIEGSSSAYHLAKSGQKTLLLEQFPLPHSRGSSHGQSRITRYAYTQDYYTHMMLDSYPLWDTLEKEAGVNIYKKCGLLNIGLENGNFLGSVAGSMSRHGMDFQSFQSSEFQRRYPMLRYPPRSGAILDPMGGILRADKALAAFQTMFKQLGGVLREGETVKVIRPGQPLVTVTTTKGEYRAKKVVMATGPWTSKLLEPLGLRLPLKPIRITVCYWRENRETTPHSSDRFPCIIDGGQDDGEEFHVYGLPSEEYPGYVKVCLHDGPDIDPDARDEADDTWVREKVTDYVRQHFPWLQGSPGIVEACIYTNTPDNDPVIDYHPQHSNIIIAAGFSGHGFKLAPAVGKAVTELALNKPLSYNMAPFAVSRFNAASSKL</sequence>
<keyword evidence="4" id="KW-0285">Flavoprotein</keyword>
<dbReference type="SUPFAM" id="SSF54373">
    <property type="entry name" value="FAD-linked reductases, C-terminal domain"/>
    <property type="match status" value="1"/>
</dbReference>
<dbReference type="AlphaFoldDB" id="A0AAN9AJN8"/>
<comment type="similarity">
    <text evidence="2">Belongs to the MSOX/MTOX family.</text>
</comment>
<dbReference type="PANTHER" id="PTHR10961:SF46">
    <property type="entry name" value="PEROXISOMAL SARCOSINE OXIDASE"/>
    <property type="match status" value="1"/>
</dbReference>
<dbReference type="Gene3D" id="3.50.50.60">
    <property type="entry name" value="FAD/NAD(P)-binding domain"/>
    <property type="match status" value="1"/>
</dbReference>
<dbReference type="GO" id="GO:0033514">
    <property type="term" value="P:L-lysine catabolic process to acetyl-CoA via L-pipecolate"/>
    <property type="evidence" value="ECO:0007669"/>
    <property type="project" value="TreeGrafter"/>
</dbReference>
<dbReference type="FunFam" id="3.50.50.60:FF:000189">
    <property type="entry name" value="Monomeric sarcosine oxidase"/>
    <property type="match status" value="1"/>
</dbReference>
<dbReference type="EC" id="1.5.3.1" evidence="3"/>
<gene>
    <name evidence="9" type="ORF">V1264_022151</name>
</gene>
<evidence type="ECO:0000256" key="7">
    <source>
        <dbReference type="ARBA" id="ARBA00052742"/>
    </source>
</evidence>
<evidence type="ECO:0000256" key="5">
    <source>
        <dbReference type="ARBA" id="ARBA00022827"/>
    </source>
</evidence>
<reference evidence="9 10" key="1">
    <citation type="submission" date="2024-02" db="EMBL/GenBank/DDBJ databases">
        <title>Chromosome-scale genome assembly of the rough periwinkle Littorina saxatilis.</title>
        <authorList>
            <person name="De Jode A."/>
            <person name="Faria R."/>
            <person name="Formenti G."/>
            <person name="Sims Y."/>
            <person name="Smith T.P."/>
            <person name="Tracey A."/>
            <person name="Wood J.M.D."/>
            <person name="Zagrodzka Z.B."/>
            <person name="Johannesson K."/>
            <person name="Butlin R.K."/>
            <person name="Leder E.H."/>
        </authorList>
    </citation>
    <scope>NUCLEOTIDE SEQUENCE [LARGE SCALE GENOMIC DNA]</scope>
    <source>
        <strain evidence="9">Snail1</strain>
        <tissue evidence="9">Muscle</tissue>
    </source>
</reference>
<dbReference type="PANTHER" id="PTHR10961">
    <property type="entry name" value="PEROXISOMAL SARCOSINE OXIDASE"/>
    <property type="match status" value="1"/>
</dbReference>
<comment type="cofactor">
    <cofactor evidence="1">
        <name>FAD</name>
        <dbReference type="ChEBI" id="CHEBI:57692"/>
    </cofactor>
</comment>
<name>A0AAN9AJN8_9CAEN</name>
<dbReference type="NCBIfam" id="NF008425">
    <property type="entry name" value="PRK11259.1"/>
    <property type="match status" value="1"/>
</dbReference>
<dbReference type="GO" id="GO:0005777">
    <property type="term" value="C:peroxisome"/>
    <property type="evidence" value="ECO:0007669"/>
    <property type="project" value="TreeGrafter"/>
</dbReference>
<dbReference type="InterPro" id="IPR036188">
    <property type="entry name" value="FAD/NAD-bd_sf"/>
</dbReference>
<dbReference type="GO" id="GO:0050660">
    <property type="term" value="F:flavin adenine dinucleotide binding"/>
    <property type="evidence" value="ECO:0007669"/>
    <property type="project" value="InterPro"/>
</dbReference>
<evidence type="ECO:0000256" key="1">
    <source>
        <dbReference type="ARBA" id="ARBA00001974"/>
    </source>
</evidence>
<comment type="catalytic activity">
    <reaction evidence="7">
        <text>sarcosine + O2 + H2O = formaldehyde + glycine + H2O2</text>
        <dbReference type="Rhea" id="RHEA:13313"/>
        <dbReference type="ChEBI" id="CHEBI:15377"/>
        <dbReference type="ChEBI" id="CHEBI:15379"/>
        <dbReference type="ChEBI" id="CHEBI:16240"/>
        <dbReference type="ChEBI" id="CHEBI:16842"/>
        <dbReference type="ChEBI" id="CHEBI:57305"/>
        <dbReference type="ChEBI" id="CHEBI:57433"/>
        <dbReference type="EC" id="1.5.3.1"/>
    </reaction>
</comment>
<dbReference type="Gene3D" id="3.30.9.10">
    <property type="entry name" value="D-Amino Acid Oxidase, subunit A, domain 2"/>
    <property type="match status" value="1"/>
</dbReference>
<dbReference type="GO" id="GO:0050031">
    <property type="term" value="F:L-pipecolate oxidase activity"/>
    <property type="evidence" value="ECO:0007669"/>
    <property type="project" value="TreeGrafter"/>
</dbReference>
<dbReference type="InterPro" id="IPR006076">
    <property type="entry name" value="FAD-dep_OxRdtase"/>
</dbReference>
<protein>
    <recommendedName>
        <fullName evidence="3">sarcosine oxidasee (formaldehyde-forming)</fullName>
        <ecNumber evidence="3">1.5.3.1</ecNumber>
    </recommendedName>
</protein>
<organism evidence="9 10">
    <name type="scientific">Littorina saxatilis</name>
    <dbReference type="NCBI Taxonomy" id="31220"/>
    <lineage>
        <taxon>Eukaryota</taxon>
        <taxon>Metazoa</taxon>
        <taxon>Spiralia</taxon>
        <taxon>Lophotrochozoa</taxon>
        <taxon>Mollusca</taxon>
        <taxon>Gastropoda</taxon>
        <taxon>Caenogastropoda</taxon>
        <taxon>Littorinimorpha</taxon>
        <taxon>Littorinoidea</taxon>
        <taxon>Littorinidae</taxon>
        <taxon>Littorina</taxon>
    </lineage>
</organism>
<evidence type="ECO:0000313" key="10">
    <source>
        <dbReference type="Proteomes" id="UP001374579"/>
    </source>
</evidence>
<evidence type="ECO:0000259" key="8">
    <source>
        <dbReference type="Pfam" id="PF01266"/>
    </source>
</evidence>
<dbReference type="Pfam" id="PF01266">
    <property type="entry name" value="DAO"/>
    <property type="match status" value="1"/>
</dbReference>
<evidence type="ECO:0000313" key="9">
    <source>
        <dbReference type="EMBL" id="KAK7088211.1"/>
    </source>
</evidence>
<evidence type="ECO:0000256" key="3">
    <source>
        <dbReference type="ARBA" id="ARBA00012769"/>
    </source>
</evidence>
<proteinExistence type="inferred from homology"/>
<dbReference type="Proteomes" id="UP001374579">
    <property type="component" value="Unassembled WGS sequence"/>
</dbReference>
<accession>A0AAN9AJN8</accession>
<keyword evidence="6" id="KW-0560">Oxidoreductase</keyword>
<dbReference type="InterPro" id="IPR045170">
    <property type="entry name" value="MTOX"/>
</dbReference>
<keyword evidence="5" id="KW-0274">FAD</keyword>
<feature type="domain" description="FAD dependent oxidoreductase" evidence="8">
    <location>
        <begin position="7"/>
        <end position="363"/>
    </location>
</feature>
<dbReference type="EMBL" id="JBAMIC010004070">
    <property type="protein sequence ID" value="KAK7088211.1"/>
    <property type="molecule type" value="Genomic_DNA"/>
</dbReference>
<dbReference type="SUPFAM" id="SSF51905">
    <property type="entry name" value="FAD/NAD(P)-binding domain"/>
    <property type="match status" value="1"/>
</dbReference>
<comment type="caution">
    <text evidence="9">The sequence shown here is derived from an EMBL/GenBank/DDBJ whole genome shotgun (WGS) entry which is preliminary data.</text>
</comment>
<dbReference type="GO" id="GO:0008115">
    <property type="term" value="F:sarcosine oxidase activity"/>
    <property type="evidence" value="ECO:0007669"/>
    <property type="project" value="UniProtKB-EC"/>
</dbReference>
<evidence type="ECO:0000256" key="6">
    <source>
        <dbReference type="ARBA" id="ARBA00023002"/>
    </source>
</evidence>